<dbReference type="InterPro" id="IPR029058">
    <property type="entry name" value="AB_hydrolase_fold"/>
</dbReference>
<sequence>MNPQPVTVAIVPGNGAGDVEDCNWYGWLRDQLRARWPEDQVRIALRNMPDPVRARQAVWLPFMEKQLGCGERSIIVGHSSGAAAAMRFAEASMVMGLVLVGAYVSDLGDANEAASGYFNRPWQWEKIKANSSSIVQFASRDDPFLPWDEQQLVADSLGAQLHAFTDRGHFQDEEQHELLEAVEARLREALKPAPAPASAPATA</sequence>
<dbReference type="PANTHER" id="PTHR15394:SF3">
    <property type="entry name" value="SERINE HYDROLASE RBBP9"/>
    <property type="match status" value="1"/>
</dbReference>
<dbReference type="GO" id="GO:0016787">
    <property type="term" value="F:hydrolase activity"/>
    <property type="evidence" value="ECO:0007669"/>
    <property type="project" value="InterPro"/>
</dbReference>
<proteinExistence type="predicted"/>
<name>A0A9W6EX57_9CHLO</name>
<protein>
    <submittedName>
        <fullName evidence="1">Uncharacterized protein</fullName>
    </submittedName>
</protein>
<evidence type="ECO:0000313" key="1">
    <source>
        <dbReference type="EMBL" id="GLC47925.1"/>
    </source>
</evidence>
<dbReference type="Pfam" id="PF06821">
    <property type="entry name" value="Ser_hydrolase"/>
    <property type="match status" value="1"/>
</dbReference>
<organism evidence="1 2">
    <name type="scientific">Pleodorina starrii</name>
    <dbReference type="NCBI Taxonomy" id="330485"/>
    <lineage>
        <taxon>Eukaryota</taxon>
        <taxon>Viridiplantae</taxon>
        <taxon>Chlorophyta</taxon>
        <taxon>core chlorophytes</taxon>
        <taxon>Chlorophyceae</taxon>
        <taxon>CS clade</taxon>
        <taxon>Chlamydomonadales</taxon>
        <taxon>Volvocaceae</taxon>
        <taxon>Pleodorina</taxon>
    </lineage>
</organism>
<comment type="caution">
    <text evidence="1">The sequence shown here is derived from an EMBL/GenBank/DDBJ whole genome shotgun (WGS) entry which is preliminary data.</text>
</comment>
<reference evidence="1 2" key="1">
    <citation type="journal article" date="2023" name="Commun. Biol.">
        <title>Reorganization of the ancestral sex-determining regions during the evolution of trioecy in Pleodorina starrii.</title>
        <authorList>
            <person name="Takahashi K."/>
            <person name="Suzuki S."/>
            <person name="Kawai-Toyooka H."/>
            <person name="Yamamoto K."/>
            <person name="Hamaji T."/>
            <person name="Ootsuki R."/>
            <person name="Yamaguchi H."/>
            <person name="Kawachi M."/>
            <person name="Higashiyama T."/>
            <person name="Nozaki H."/>
        </authorList>
    </citation>
    <scope>NUCLEOTIDE SEQUENCE [LARGE SCALE GENOMIC DNA]</scope>
    <source>
        <strain evidence="1 2">NIES-4479</strain>
    </source>
</reference>
<keyword evidence="2" id="KW-1185">Reference proteome</keyword>
<dbReference type="InterPro" id="IPR010662">
    <property type="entry name" value="RBBP9/YdeN"/>
</dbReference>
<dbReference type="Gene3D" id="3.40.50.1820">
    <property type="entry name" value="alpha/beta hydrolase"/>
    <property type="match status" value="1"/>
</dbReference>
<dbReference type="EMBL" id="BRXU01000001">
    <property type="protein sequence ID" value="GLC47925.1"/>
    <property type="molecule type" value="Genomic_DNA"/>
</dbReference>
<dbReference type="AlphaFoldDB" id="A0A9W6EX57"/>
<dbReference type="PANTHER" id="PTHR15394">
    <property type="entry name" value="SERINE HYDROLASE RBBP9"/>
    <property type="match status" value="1"/>
</dbReference>
<dbReference type="SUPFAM" id="SSF53474">
    <property type="entry name" value="alpha/beta-Hydrolases"/>
    <property type="match status" value="1"/>
</dbReference>
<dbReference type="Proteomes" id="UP001165080">
    <property type="component" value="Unassembled WGS sequence"/>
</dbReference>
<evidence type="ECO:0000313" key="2">
    <source>
        <dbReference type="Proteomes" id="UP001165080"/>
    </source>
</evidence>
<accession>A0A9W6EX57</accession>
<gene>
    <name evidence="1" type="primary">PLEST000492</name>
    <name evidence="1" type="ORF">PLESTB_000040400</name>
</gene>